<accession>A0A1Y6G4X9</accession>
<dbReference type="InterPro" id="IPR000719">
    <property type="entry name" value="Prot_kinase_dom"/>
</dbReference>
<feature type="domain" description="Protein kinase" evidence="6">
    <location>
        <begin position="178"/>
        <end position="471"/>
    </location>
</feature>
<dbReference type="RefSeq" id="WP_086470969.1">
    <property type="nucleotide sequence ID" value="NZ_FXWK01000002.1"/>
</dbReference>
<dbReference type="PROSITE" id="PS00108">
    <property type="entry name" value="PROTEIN_KINASE_ST"/>
    <property type="match status" value="1"/>
</dbReference>
<dbReference type="InterPro" id="IPR011528">
    <property type="entry name" value="NERD"/>
</dbReference>
<keyword evidence="8" id="KW-0808">Transferase</keyword>
<feature type="domain" description="Protein kinase" evidence="6">
    <location>
        <begin position="504"/>
        <end position="814"/>
    </location>
</feature>
<evidence type="ECO:0000256" key="5">
    <source>
        <dbReference type="ARBA" id="ARBA00022840"/>
    </source>
</evidence>
<dbReference type="GO" id="GO:0005524">
    <property type="term" value="F:ATP binding"/>
    <property type="evidence" value="ECO:0007669"/>
    <property type="project" value="UniProtKB-KW"/>
</dbReference>
<dbReference type="Gene3D" id="3.40.50.300">
    <property type="entry name" value="P-loop containing nucleotide triphosphate hydrolases"/>
    <property type="match status" value="2"/>
</dbReference>
<evidence type="ECO:0000313" key="8">
    <source>
        <dbReference type="EMBL" id="SMQ85281.1"/>
    </source>
</evidence>
<feature type="domain" description="NERD" evidence="7">
    <location>
        <begin position="8"/>
        <end position="121"/>
    </location>
</feature>
<organism evidence="8 9">
    <name type="scientific">Devosia lucknowensis</name>
    <dbReference type="NCBI Taxonomy" id="1096929"/>
    <lineage>
        <taxon>Bacteria</taxon>
        <taxon>Pseudomonadati</taxon>
        <taxon>Pseudomonadota</taxon>
        <taxon>Alphaproteobacteria</taxon>
        <taxon>Hyphomicrobiales</taxon>
        <taxon>Devosiaceae</taxon>
        <taxon>Devosia</taxon>
    </lineage>
</organism>
<name>A0A1Y6G4X9_9HYPH</name>
<keyword evidence="2" id="KW-0547">Nucleotide-binding</keyword>
<dbReference type="SUPFAM" id="SSF52540">
    <property type="entry name" value="P-loop containing nucleoside triphosphate hydrolases"/>
    <property type="match status" value="1"/>
</dbReference>
<comment type="similarity">
    <text evidence="1">Belongs to the DNA2/NAM7 helicase family.</text>
</comment>
<proteinExistence type="inferred from homology"/>
<dbReference type="InterPro" id="IPR047187">
    <property type="entry name" value="SF1_C_Upf1"/>
</dbReference>
<keyword evidence="8" id="KW-0418">Kinase</keyword>
<evidence type="ECO:0000256" key="2">
    <source>
        <dbReference type="ARBA" id="ARBA00022741"/>
    </source>
</evidence>
<dbReference type="EMBL" id="FXWK01000002">
    <property type="protein sequence ID" value="SMQ85281.1"/>
    <property type="molecule type" value="Genomic_DNA"/>
</dbReference>
<gene>
    <name evidence="8" type="ORF">SAMN06295905_2558</name>
</gene>
<dbReference type="GO" id="GO:0004672">
    <property type="term" value="F:protein kinase activity"/>
    <property type="evidence" value="ECO:0007669"/>
    <property type="project" value="InterPro"/>
</dbReference>
<dbReference type="InterPro" id="IPR008271">
    <property type="entry name" value="Ser/Thr_kinase_AS"/>
</dbReference>
<evidence type="ECO:0000259" key="7">
    <source>
        <dbReference type="PROSITE" id="PS50965"/>
    </source>
</evidence>
<dbReference type="GO" id="GO:0016787">
    <property type="term" value="F:hydrolase activity"/>
    <property type="evidence" value="ECO:0007669"/>
    <property type="project" value="UniProtKB-KW"/>
</dbReference>
<dbReference type="PROSITE" id="PS50965">
    <property type="entry name" value="NERD"/>
    <property type="match status" value="1"/>
</dbReference>
<evidence type="ECO:0000256" key="1">
    <source>
        <dbReference type="ARBA" id="ARBA00007913"/>
    </source>
</evidence>
<keyword evidence="3" id="KW-0378">Hydrolase</keyword>
<protein>
    <submittedName>
        <fullName evidence="8">Protein kinase domain-containing protein</fullName>
    </submittedName>
</protein>
<evidence type="ECO:0000259" key="6">
    <source>
        <dbReference type="PROSITE" id="PS50011"/>
    </source>
</evidence>
<dbReference type="GO" id="GO:0043139">
    <property type="term" value="F:5'-3' DNA helicase activity"/>
    <property type="evidence" value="ECO:0007669"/>
    <property type="project" value="TreeGrafter"/>
</dbReference>
<dbReference type="InterPro" id="IPR027417">
    <property type="entry name" value="P-loop_NTPase"/>
</dbReference>
<dbReference type="InterPro" id="IPR050534">
    <property type="entry name" value="Coronavir_polyprotein_1ab"/>
</dbReference>
<evidence type="ECO:0000313" key="9">
    <source>
        <dbReference type="Proteomes" id="UP000194474"/>
    </source>
</evidence>
<evidence type="ECO:0000256" key="4">
    <source>
        <dbReference type="ARBA" id="ARBA00022806"/>
    </source>
</evidence>
<dbReference type="Pfam" id="PF13086">
    <property type="entry name" value="AAA_11"/>
    <property type="match status" value="1"/>
</dbReference>
<keyword evidence="4" id="KW-0347">Helicase</keyword>
<dbReference type="InterPro" id="IPR011009">
    <property type="entry name" value="Kinase-like_dom_sf"/>
</dbReference>
<evidence type="ECO:0000256" key="3">
    <source>
        <dbReference type="ARBA" id="ARBA00022801"/>
    </source>
</evidence>
<dbReference type="Pfam" id="PF13087">
    <property type="entry name" value="AAA_12"/>
    <property type="match status" value="1"/>
</dbReference>
<reference evidence="9" key="1">
    <citation type="submission" date="2017-04" db="EMBL/GenBank/DDBJ databases">
        <authorList>
            <person name="Varghese N."/>
            <person name="Submissions S."/>
        </authorList>
    </citation>
    <scope>NUCLEOTIDE SEQUENCE [LARGE SCALE GENOMIC DNA]</scope>
</reference>
<dbReference type="PANTHER" id="PTHR43788:SF8">
    <property type="entry name" value="DNA-BINDING PROTEIN SMUBP-2"/>
    <property type="match status" value="1"/>
</dbReference>
<keyword evidence="9" id="KW-1185">Reference proteome</keyword>
<dbReference type="PANTHER" id="PTHR43788">
    <property type="entry name" value="DNA2/NAM7 HELICASE FAMILY MEMBER"/>
    <property type="match status" value="1"/>
</dbReference>
<dbReference type="InterPro" id="IPR041679">
    <property type="entry name" value="DNA2/NAM7-like_C"/>
</dbReference>
<dbReference type="PROSITE" id="PS50011">
    <property type="entry name" value="PROTEIN_KINASE_DOM"/>
    <property type="match status" value="2"/>
</dbReference>
<keyword evidence="5" id="KW-0067">ATP-binding</keyword>
<dbReference type="InterPro" id="IPR041677">
    <property type="entry name" value="DNA2/NAM7_AAA_11"/>
</dbReference>
<sequence>MQITTCGRGVHIREVVGIDRLRKLPNEWYGFTNLDLATGRGRSREIDLVLVSEDRIFLIDLKDWHGRIESDGSGNWIHNGRDTGPSPVGKIHANAKAVWQLLTEHLKRHMKGEIVPRVIGLVVVTGKADTTGISETEKGSVFTDEQFISAVSKTGTRIDTFGKVAISSHGLLTEKVWKDQLSKFFNARTGPIVPGRRRYNNFVSNSDEATFQHPGKIYSEYDAVDENAAQTLGTLRIWDFTKADTRFQNDEARQEVAGRERSVVEYLKDRSEACENAILHPRAEDPERGVAYWEIFDRRQRLRRLSEFVTSENSHLARDHRIELARQLIARVAALHAADAAHLDLGGHSIWLESPSTVKLSHLMAAKFPQVESLGERRYQFLASAKLPEDVLGGENIPKRRDVFLLAVAVHWLLMGVQPARDSGEDMPFEWDPSIDAEGKFASLHPWLERCLSLDPNDRFADAQSALDAFNSATADRPNAAEVIRGLERFRETYRSQRQLFSAFPEMEMLKESDRVDIWKSEDGEGLPVLVKLWKRAAWGDQTREGPRILDFLINAHEMQLSPLDGCAVIQGAYWLGDAMAIIQRWVDGSVLTDAREAGRFHGQQVQSIEFCLSLANTVKSIHDVGLTHGDIKPQNIIVAEDGAPVLIDILDFQASDDGEPTNTAYSPASGGRLERDRFAVTKITEEVLAEAGLDASVAIKISAALDSCRDTVPENGTLLPLMEALELALLPQLEQASARQVKIQVPGISPGPLLSDEGQFYVRKGAVNRSSLFIRGACEELEVFLDDRMRPVRARRCTIDQKQISRLARFEFMQFEAEIEISSSVASDFTDIDFLLADEAFLSNWGNQATKGVDTAAGEEIPEAQPEPTFDDTAYDAFNDNQAAAAIPKLPTVDIRRLWQSLITAESDLTTDGVAAADSGYNRDLKRHIVPFELTSGTFDFNRNDRVGVERLDRKGAWQRIGELDIARSKPDRVFIDAADWSTTGNAALVTEEQRLRFISHFEIQSLRRRESAIGRTLSGQARIKSIPTLFEPKTEYRPASLDLAVSDEDLARYGLNQDQREAFRKIVAVRPLGALQGPPGTGKTLFIAALTHFALTRGMAKNILLASQSHEAVNNAAEAVLRLFANQDEQPSILRVGNEGVVSGRLMPFHTDRLEQLYKDRFGAEFRDRMRLAGRALGIPLPVVEAMIDIEVHMRPVAERIVKLREQPEPEDERINSLSNTLEALGESVAGAGVLVFEEDPLEVLDDTLRAVIDRLTASERPAPERIGRMRSVFNLAKDFVGSVSTQQRGYEAFLAGTRQIVAGTCVGLGRTSLGLTTTPFDLVIIDEAARCTASELAVPMQSGRWVVLVGDHAQLEPQHPATVVSKVASELGTSELAVVQSDFERLFENGYGKSAGARLKTQYRMLPPIGQVVSDTFYEGMLEAGRTTPEIDPEILPEGLEQPLTWITTDSLGASGEERTESTGTSRINPAEADSIVALLKKWSATASFTEWVAEQTKHAHVIGVICMYAAQRDLIRKKIQAANLPEAFRRSIKIDTVDSYQGKENPIVVLSLVRNNVSGQAERGLATIKPGFLQRPNRINVAVSRAMDRLIIVGAKSRWQVGSPMQRLSEAVEERFSAGDAQVISASALLGDVGDRRDAVKETVATA</sequence>
<dbReference type="CDD" id="cd18808">
    <property type="entry name" value="SF1_C_Upf1"/>
    <property type="match status" value="1"/>
</dbReference>
<dbReference type="OrthoDB" id="9757917at2"/>
<dbReference type="Pfam" id="PF08378">
    <property type="entry name" value="NERD"/>
    <property type="match status" value="1"/>
</dbReference>
<dbReference type="Gene3D" id="1.10.510.10">
    <property type="entry name" value="Transferase(Phosphotransferase) domain 1"/>
    <property type="match status" value="2"/>
</dbReference>
<dbReference type="Proteomes" id="UP000194474">
    <property type="component" value="Unassembled WGS sequence"/>
</dbReference>
<dbReference type="SUPFAM" id="SSF56112">
    <property type="entry name" value="Protein kinase-like (PK-like)"/>
    <property type="match status" value="2"/>
</dbReference>